<dbReference type="VEuPathDB" id="FungiDB:P170DRAFT_512974"/>
<gene>
    <name evidence="3" type="ORF">P170DRAFT_512974</name>
</gene>
<dbReference type="RefSeq" id="XP_024700143.1">
    <property type="nucleotide sequence ID" value="XM_024855047.1"/>
</dbReference>
<dbReference type="OrthoDB" id="5273847at2759"/>
<dbReference type="SUPFAM" id="SSF51101">
    <property type="entry name" value="Mannose-binding lectins"/>
    <property type="match status" value="1"/>
</dbReference>
<protein>
    <recommendedName>
        <fullName evidence="2">F-box domain-containing protein</fullName>
    </recommendedName>
</protein>
<dbReference type="Pfam" id="PF00646">
    <property type="entry name" value="F-box"/>
    <property type="match status" value="1"/>
</dbReference>
<reference evidence="3 4" key="1">
    <citation type="submission" date="2016-12" db="EMBL/GenBank/DDBJ databases">
        <title>The genomes of Aspergillus section Nigri reveals drivers in fungal speciation.</title>
        <authorList>
            <consortium name="DOE Joint Genome Institute"/>
            <person name="Vesth T.C."/>
            <person name="Nybo J."/>
            <person name="Theobald S."/>
            <person name="Brandl J."/>
            <person name="Frisvad J.C."/>
            <person name="Nielsen K.F."/>
            <person name="Lyhne E.K."/>
            <person name="Kogle M.E."/>
            <person name="Kuo A."/>
            <person name="Riley R."/>
            <person name="Clum A."/>
            <person name="Nolan M."/>
            <person name="Lipzen A."/>
            <person name="Salamov A."/>
            <person name="Henrissat B."/>
            <person name="Wiebenga A."/>
            <person name="De Vries R.P."/>
            <person name="Grigoriev I.V."/>
            <person name="Mortensen U.H."/>
            <person name="Andersen M.R."/>
            <person name="Baker S.E."/>
        </authorList>
    </citation>
    <scope>NUCLEOTIDE SEQUENCE [LARGE SCALE GENOMIC DNA]</scope>
    <source>
        <strain evidence="3 4">IBT 23096</strain>
    </source>
</reference>
<dbReference type="GeneID" id="36562753"/>
<evidence type="ECO:0000313" key="4">
    <source>
        <dbReference type="Proteomes" id="UP000234275"/>
    </source>
</evidence>
<dbReference type="SUPFAM" id="SSF81383">
    <property type="entry name" value="F-box domain"/>
    <property type="match status" value="1"/>
</dbReference>
<dbReference type="InterPro" id="IPR001810">
    <property type="entry name" value="F-box_dom"/>
</dbReference>
<feature type="compositionally biased region" description="Basic and acidic residues" evidence="1">
    <location>
        <begin position="890"/>
        <end position="900"/>
    </location>
</feature>
<evidence type="ECO:0000313" key="3">
    <source>
        <dbReference type="EMBL" id="PLB44841.1"/>
    </source>
</evidence>
<dbReference type="Pfam" id="PF24539">
    <property type="entry name" value="DUF7600"/>
    <property type="match status" value="1"/>
</dbReference>
<dbReference type="AlphaFoldDB" id="A0A2I2FW31"/>
<feature type="region of interest" description="Disordered" evidence="1">
    <location>
        <begin position="694"/>
        <end position="718"/>
    </location>
</feature>
<proteinExistence type="predicted"/>
<dbReference type="PROSITE" id="PS50181">
    <property type="entry name" value="FBOX"/>
    <property type="match status" value="1"/>
</dbReference>
<dbReference type="SMART" id="SM00256">
    <property type="entry name" value="FBOX"/>
    <property type="match status" value="1"/>
</dbReference>
<dbReference type="Proteomes" id="UP000234275">
    <property type="component" value="Unassembled WGS sequence"/>
</dbReference>
<dbReference type="CDD" id="cd09917">
    <property type="entry name" value="F-box_SF"/>
    <property type="match status" value="1"/>
</dbReference>
<dbReference type="InterPro" id="IPR036047">
    <property type="entry name" value="F-box-like_dom_sf"/>
</dbReference>
<organism evidence="3 4">
    <name type="scientific">Aspergillus steynii IBT 23096</name>
    <dbReference type="NCBI Taxonomy" id="1392250"/>
    <lineage>
        <taxon>Eukaryota</taxon>
        <taxon>Fungi</taxon>
        <taxon>Dikarya</taxon>
        <taxon>Ascomycota</taxon>
        <taxon>Pezizomycotina</taxon>
        <taxon>Eurotiomycetes</taxon>
        <taxon>Eurotiomycetidae</taxon>
        <taxon>Eurotiales</taxon>
        <taxon>Aspergillaceae</taxon>
        <taxon>Aspergillus</taxon>
        <taxon>Aspergillus subgen. Circumdati</taxon>
    </lineage>
</organism>
<evidence type="ECO:0000256" key="1">
    <source>
        <dbReference type="SAM" id="MobiDB-lite"/>
    </source>
</evidence>
<dbReference type="Gene3D" id="1.20.1280.50">
    <property type="match status" value="1"/>
</dbReference>
<dbReference type="STRING" id="1392250.A0A2I2FW31"/>
<evidence type="ECO:0000259" key="2">
    <source>
        <dbReference type="PROSITE" id="PS50181"/>
    </source>
</evidence>
<name>A0A2I2FW31_9EURO</name>
<dbReference type="InterPro" id="IPR056021">
    <property type="entry name" value="DUF7600"/>
</dbReference>
<dbReference type="InterPro" id="IPR036404">
    <property type="entry name" value="Jacalin-like_lectin_dom_sf"/>
</dbReference>
<feature type="compositionally biased region" description="Polar residues" evidence="1">
    <location>
        <begin position="877"/>
        <end position="889"/>
    </location>
</feature>
<sequence>MSGSKRCSVCGVIFANSLGGQQNIPWYAQARALYRRGREKSTYLSGIGRPGYSQGLEAPLDSDYSYRDVQRPQRIELIHKTTTILSDAWGFGIHDACWKMLYSRNIHYAHAIDLAESVFNQILSAPHLEDVSTEGYFNLERFAKDSHVRKDPFDVPSLDELEAAAPPRLAAAGLIPIGASGNSRHFSKLSVELTFEILSYLPFSDLLRLRLVCRELAAIMSFDALPRSYWRDRFSAGQEGAFLGVDLSAQRDWYRLFRGTLSLLKTNKSLRNRKRIWQRLDSFEEVARCEASPGRTSHGYALERVVTNPQTYTYQVMDHRYDDGIPDCLQLKCFSSGHIPGHGYEDTVGASDPCHYKAVQLEFPTGGGDGEVEVSFIQVGDQEFISGMRFWHSGYPEGRVLKLGYYGHDKTRRLRIPYASHFNAVEFAFSVGGLVGLSFKLRNIGSTRWIDQGRGSNIARKVMRLPKVPKRCFLVAGLDRYKIVSLGLALPADEGGQQTPSNNMTVEPKIWFPYEPSWGVLQASALKPPNSFNTFTPRLHVDFGGPGGVLLNCLTRLSLHIHLSHRAFDPWQLAGISFHFLDGGVKTLGLSGGVEISMLIDGPGEERITAFEVSAYIQSRFYRYRRICGLKFSTNSGRAQAFGATTTTASECIRRYEHQPRKGTFITGLIAVRPPVGIQFASLGVLTQSLSGQVLPTSSPDSRMNHDLSPESAEGDNESSFMIKPVNAFAPRKWVQSYASLKGVRRIQASIGLPGRSRSLYGISGLRVDYNDHRSSEIVGQWMHEHEVFDLGENEKVVCLTVWRAIEPWPSPMRGEKGHVMAVLIGTDHDRSKLFCSPWVCPPFEQCLRFEIQVAPDEKFSSLAWMMDLTTDWLQPVKSTENPTQSSKPEMSDEESHQDVPDACVQFRPNVNGYGIDRVKEVSGFFEGDSIIALEFIYNAYPTHSVGNQNPSLQRNTMSIPPNSRIIGVSAKIHGVSLKDLEFHVESIGEGPDKPQREWIRFPSSRACRSYTRYMWSIREETTGQLEDLDTSSHVQSVEAESEFTWAKFCKGNVANLTLS</sequence>
<dbReference type="EMBL" id="MSFO01000008">
    <property type="protein sequence ID" value="PLB44841.1"/>
    <property type="molecule type" value="Genomic_DNA"/>
</dbReference>
<accession>A0A2I2FW31</accession>
<feature type="region of interest" description="Disordered" evidence="1">
    <location>
        <begin position="876"/>
        <end position="900"/>
    </location>
</feature>
<keyword evidence="4" id="KW-1185">Reference proteome</keyword>
<feature type="domain" description="F-box" evidence="2">
    <location>
        <begin position="183"/>
        <end position="233"/>
    </location>
</feature>
<comment type="caution">
    <text evidence="3">The sequence shown here is derived from an EMBL/GenBank/DDBJ whole genome shotgun (WGS) entry which is preliminary data.</text>
</comment>